<feature type="signal peptide" evidence="3">
    <location>
        <begin position="1"/>
        <end position="22"/>
    </location>
</feature>
<proteinExistence type="inferred from homology"/>
<dbReference type="InterPro" id="IPR050555">
    <property type="entry name" value="Bact_Solute-Bind_Prot2"/>
</dbReference>
<evidence type="ECO:0000256" key="1">
    <source>
        <dbReference type="ARBA" id="ARBA00004418"/>
    </source>
</evidence>
<evidence type="ECO:0000256" key="3">
    <source>
        <dbReference type="SAM" id="SignalP"/>
    </source>
</evidence>
<keyword evidence="5" id="KW-0762">Sugar transport</keyword>
<dbReference type="Pfam" id="PF13407">
    <property type="entry name" value="Peripla_BP_4"/>
    <property type="match status" value="1"/>
</dbReference>
<dbReference type="Gene3D" id="3.40.50.2300">
    <property type="match status" value="2"/>
</dbReference>
<keyword evidence="6" id="KW-1185">Reference proteome</keyword>
<dbReference type="SUPFAM" id="SSF53822">
    <property type="entry name" value="Periplasmic binding protein-like I"/>
    <property type="match status" value="1"/>
</dbReference>
<evidence type="ECO:0000313" key="5">
    <source>
        <dbReference type="EMBL" id="MBB5751833.1"/>
    </source>
</evidence>
<dbReference type="AlphaFoldDB" id="A0A7W9CUK4"/>
<comment type="subcellular location">
    <subcellularLocation>
        <location evidence="1">Periplasm</location>
    </subcellularLocation>
</comment>
<keyword evidence="5" id="KW-0813">Transport</keyword>
<gene>
    <name evidence="5" type="ORF">GGQ63_000885</name>
</gene>
<dbReference type="PANTHER" id="PTHR30036:SF7">
    <property type="entry name" value="ABC TRANSPORTER PERIPLASMIC-BINDING PROTEIN YPHF"/>
    <property type="match status" value="1"/>
</dbReference>
<dbReference type="InterPro" id="IPR028082">
    <property type="entry name" value="Peripla_BP_I"/>
</dbReference>
<dbReference type="PANTHER" id="PTHR30036">
    <property type="entry name" value="D-XYLOSE-BINDING PERIPLASMIC PROTEIN"/>
    <property type="match status" value="1"/>
</dbReference>
<name>A0A7W9CUK4_9HYPH</name>
<dbReference type="EMBL" id="JACHOO010000002">
    <property type="protein sequence ID" value="MBB5751833.1"/>
    <property type="molecule type" value="Genomic_DNA"/>
</dbReference>
<evidence type="ECO:0000256" key="2">
    <source>
        <dbReference type="ARBA" id="ARBA00007639"/>
    </source>
</evidence>
<evidence type="ECO:0000313" key="6">
    <source>
        <dbReference type="Proteomes" id="UP000523821"/>
    </source>
</evidence>
<sequence length="310" mass="32925">MLKKLLILCSGLFLALALPAAAQQKTFYWISHGTSADPVWTYFLAGAEQWGKDTGQTVNTSFHQGNVASQQEAVRAAIAAKAAGIVTTSPDPGSLVDVAKEANAAGIPIINFNTPDPSASFDAYVGGDNVVFGRAWAQYLVDKGLVKKGDFVWMPVEIPGATYGVQEEEGIKSVFEPLGITYEVTEATLDQAEVINRMVDYLTANRSKVKAIIGLGDLVTGSIKRVFDQVGVQPGEIPVVGWGNSLDTTQEVLNGYVNAAQWQDPQATSYVALSLAAMASSGIPPGFNVITGALYEKDTAQVYDTILSGK</sequence>
<dbReference type="GO" id="GO:0030246">
    <property type="term" value="F:carbohydrate binding"/>
    <property type="evidence" value="ECO:0007669"/>
    <property type="project" value="TreeGrafter"/>
</dbReference>
<dbReference type="GO" id="GO:0030288">
    <property type="term" value="C:outer membrane-bounded periplasmic space"/>
    <property type="evidence" value="ECO:0007669"/>
    <property type="project" value="TreeGrafter"/>
</dbReference>
<dbReference type="Proteomes" id="UP000523821">
    <property type="component" value="Unassembled WGS sequence"/>
</dbReference>
<organism evidence="5 6">
    <name type="scientific">Prosthecomicrobium pneumaticum</name>
    <dbReference type="NCBI Taxonomy" id="81895"/>
    <lineage>
        <taxon>Bacteria</taxon>
        <taxon>Pseudomonadati</taxon>
        <taxon>Pseudomonadota</taxon>
        <taxon>Alphaproteobacteria</taxon>
        <taxon>Hyphomicrobiales</taxon>
        <taxon>Kaistiaceae</taxon>
        <taxon>Prosthecomicrobium</taxon>
    </lineage>
</organism>
<evidence type="ECO:0000259" key="4">
    <source>
        <dbReference type="Pfam" id="PF13407"/>
    </source>
</evidence>
<comment type="caution">
    <text evidence="5">The sequence shown here is derived from an EMBL/GenBank/DDBJ whole genome shotgun (WGS) entry which is preliminary data.</text>
</comment>
<feature type="chain" id="PRO_5031005604" evidence="3">
    <location>
        <begin position="23"/>
        <end position="310"/>
    </location>
</feature>
<reference evidence="5 6" key="1">
    <citation type="submission" date="2020-08" db="EMBL/GenBank/DDBJ databases">
        <title>Genomic Encyclopedia of Type Strains, Phase IV (KMG-IV): sequencing the most valuable type-strain genomes for metagenomic binning, comparative biology and taxonomic classification.</title>
        <authorList>
            <person name="Goeker M."/>
        </authorList>
    </citation>
    <scope>NUCLEOTIDE SEQUENCE [LARGE SCALE GENOMIC DNA]</scope>
    <source>
        <strain evidence="5 6">DSM 16268</strain>
    </source>
</reference>
<accession>A0A7W9CUK4</accession>
<feature type="domain" description="Periplasmic binding protein" evidence="4">
    <location>
        <begin position="32"/>
        <end position="282"/>
    </location>
</feature>
<protein>
    <submittedName>
        <fullName evidence="5">Simple sugar transport system substrate-binding protein</fullName>
    </submittedName>
</protein>
<comment type="similarity">
    <text evidence="2">Belongs to the bacterial solute-binding protein 2 family.</text>
</comment>
<keyword evidence="3" id="KW-0732">Signal</keyword>
<dbReference type="InterPro" id="IPR025997">
    <property type="entry name" value="SBP_2_dom"/>
</dbReference>